<organism evidence="1 2">
    <name type="scientific">Russula earlei</name>
    <dbReference type="NCBI Taxonomy" id="71964"/>
    <lineage>
        <taxon>Eukaryota</taxon>
        <taxon>Fungi</taxon>
        <taxon>Dikarya</taxon>
        <taxon>Basidiomycota</taxon>
        <taxon>Agaricomycotina</taxon>
        <taxon>Agaricomycetes</taxon>
        <taxon>Russulales</taxon>
        <taxon>Russulaceae</taxon>
        <taxon>Russula</taxon>
    </lineage>
</organism>
<name>A0ACC0TYQ2_9AGAM</name>
<proteinExistence type="predicted"/>
<reference evidence="1" key="1">
    <citation type="submission" date="2021-03" db="EMBL/GenBank/DDBJ databases">
        <title>Evolutionary priming and transition to the ectomycorrhizal habit in an iconic lineage of mushroom-forming fungi: is preadaptation a requirement?</title>
        <authorList>
            <consortium name="DOE Joint Genome Institute"/>
            <person name="Looney B.P."/>
            <person name="Miyauchi S."/>
            <person name="Morin E."/>
            <person name="Drula E."/>
            <person name="Courty P.E."/>
            <person name="Chicoki N."/>
            <person name="Fauchery L."/>
            <person name="Kohler A."/>
            <person name="Kuo A."/>
            <person name="LaButti K."/>
            <person name="Pangilinan J."/>
            <person name="Lipzen A."/>
            <person name="Riley R."/>
            <person name="Andreopoulos W."/>
            <person name="He G."/>
            <person name="Johnson J."/>
            <person name="Barry K.W."/>
            <person name="Grigoriev I.V."/>
            <person name="Nagy L."/>
            <person name="Hibbett D."/>
            <person name="Henrissat B."/>
            <person name="Matheny P.B."/>
            <person name="Labbe J."/>
            <person name="Martin A.F."/>
        </authorList>
    </citation>
    <scope>NUCLEOTIDE SEQUENCE</scope>
    <source>
        <strain evidence="1">BPL698</strain>
    </source>
</reference>
<evidence type="ECO:0000313" key="2">
    <source>
        <dbReference type="Proteomes" id="UP001207468"/>
    </source>
</evidence>
<accession>A0ACC0TYQ2</accession>
<protein>
    <submittedName>
        <fullName evidence="1">Uncharacterized protein</fullName>
    </submittedName>
</protein>
<dbReference type="EMBL" id="JAGFNK010000284">
    <property type="protein sequence ID" value="KAI9454080.1"/>
    <property type="molecule type" value="Genomic_DNA"/>
</dbReference>
<dbReference type="Proteomes" id="UP001207468">
    <property type="component" value="Unassembled WGS sequence"/>
</dbReference>
<sequence>MSSTQPSLFSTLKVFRFTSSRPPPPPPKDPNYLYSQSNNPSVASLSQNQSRPPSNSPKAASLSPKYNANGNGARSVRSLSPTPTRAAQFPQQLQQQLLQPQPHLLEPSPPAYSSASTSSQDPNSGAGKRGFFRKVSSLRKRSTSKNLRPTTAVEEPTNDESISRPWNFQHHIHIDEAFQGIPPSWSSSLANLGYSDAEIALIMQGRRNRARTPDPSSVQDPPSSMTPSRSHSPTSINPRARSSSLRRQRSDGSISRSERSLRLGPPAPPPALPLPPPPQTASSPIDGSGAPAAPPPTPASGGSALCDTIESDSAETPSEAQYVYVHHQRQTPNGLMAMPPPAPVPVIQPVPVRPLLHSRNNSSSSTNKPLSRSSSARSARERPFKTQFPSPAPFRVVNTTSPPPRYSDDVVRGGSPPSITSDAVWPRSKAKADRSSLSRPSHRDQINTPSPDSSRGTEALRSASPAIAEGVGRGSKELHVVQEGQDYDSDHSSSERLRSRPSLLSILPPRVSLRKDVLEDLSSWSASLFSSLPSELHDSPGSSHVTATTSIATTLSSKSEIRKHGSKPSVTLPTIILHSEVLEENEDEGDEGDDLIEHDYSHTASPLYHELMGMMQGRAGAANGVSSADSGSPASASFQFEPASSSSHGATSRDSQLTIRFDPGRDGSRDSSASMSTLTHATIVRGASIVRRVRADVVTTSPTIATLKGKEPEHGRAPIQIVQEDAVDDNNDDDEEGDSSSDATGSDGDRSSRSPVDTLAFTSGPNSLEDTRSYKCPRQTRGHGSPLPSPAPSPLRASFSEQGGDGNAQSCETQDVSTQGPYVTPPPSAPPVPVRWSPIATPTTNSGGLDDVSSLPLSPALTEPVKEDEKSPVPPRFTSTGVRKPRYPSWLAALVLPLSEFIDDVADPRVLFT</sequence>
<gene>
    <name evidence="1" type="ORF">F5148DRAFT_447587</name>
</gene>
<comment type="caution">
    <text evidence="1">The sequence shown here is derived from an EMBL/GenBank/DDBJ whole genome shotgun (WGS) entry which is preliminary data.</text>
</comment>
<keyword evidence="2" id="KW-1185">Reference proteome</keyword>
<evidence type="ECO:0000313" key="1">
    <source>
        <dbReference type="EMBL" id="KAI9454080.1"/>
    </source>
</evidence>